<evidence type="ECO:0000256" key="2">
    <source>
        <dbReference type="ARBA" id="ARBA00022695"/>
    </source>
</evidence>
<dbReference type="Pfam" id="PF17917">
    <property type="entry name" value="RT_RNaseH"/>
    <property type="match status" value="1"/>
</dbReference>
<gene>
    <name evidence="9" type="ORF">AAG570_013102</name>
</gene>
<dbReference type="PANTHER" id="PTHR37984:SF5">
    <property type="entry name" value="PROTEIN NYNRIN-LIKE"/>
    <property type="match status" value="1"/>
</dbReference>
<evidence type="ECO:0000313" key="9">
    <source>
        <dbReference type="EMBL" id="KAL1130164.1"/>
    </source>
</evidence>
<comment type="caution">
    <text evidence="9">The sequence shown here is derived from an EMBL/GenBank/DDBJ whole genome shotgun (WGS) entry which is preliminary data.</text>
</comment>
<evidence type="ECO:0000256" key="1">
    <source>
        <dbReference type="ARBA" id="ARBA00022679"/>
    </source>
</evidence>
<evidence type="ECO:0000313" key="10">
    <source>
        <dbReference type="Proteomes" id="UP001558652"/>
    </source>
</evidence>
<feature type="compositionally biased region" description="Acidic residues" evidence="7">
    <location>
        <begin position="281"/>
        <end position="290"/>
    </location>
</feature>
<reference evidence="9 10" key="1">
    <citation type="submission" date="2024-07" db="EMBL/GenBank/DDBJ databases">
        <title>Chromosome-level genome assembly of the water stick insect Ranatra chinensis (Heteroptera: Nepidae).</title>
        <authorList>
            <person name="Liu X."/>
        </authorList>
    </citation>
    <scope>NUCLEOTIDE SEQUENCE [LARGE SCALE GENOMIC DNA]</scope>
    <source>
        <strain evidence="9">Cailab_2021Rc</strain>
        <tissue evidence="9">Muscle</tissue>
    </source>
</reference>
<protein>
    <recommendedName>
        <fullName evidence="8">Reverse transcriptase RNase H-like domain-containing protein</fullName>
    </recommendedName>
</protein>
<accession>A0ABD0YGB6</accession>
<dbReference type="InterPro" id="IPR041373">
    <property type="entry name" value="RT_RNaseH"/>
</dbReference>
<dbReference type="GO" id="GO:0003964">
    <property type="term" value="F:RNA-directed DNA polymerase activity"/>
    <property type="evidence" value="ECO:0007669"/>
    <property type="project" value="UniProtKB-KW"/>
</dbReference>
<dbReference type="AlphaFoldDB" id="A0ABD0YGB6"/>
<dbReference type="SUPFAM" id="SSF56672">
    <property type="entry name" value="DNA/RNA polymerases"/>
    <property type="match status" value="1"/>
</dbReference>
<keyword evidence="2" id="KW-0548">Nucleotidyltransferase</keyword>
<name>A0ABD0YGB6_9HEMI</name>
<proteinExistence type="predicted"/>
<feature type="domain" description="Reverse transcriptase RNase H-like" evidence="8">
    <location>
        <begin position="133"/>
        <end position="236"/>
    </location>
</feature>
<evidence type="ECO:0000256" key="5">
    <source>
        <dbReference type="ARBA" id="ARBA00022801"/>
    </source>
</evidence>
<keyword evidence="10" id="KW-1185">Reference proteome</keyword>
<dbReference type="EMBL" id="JBFDAA010000008">
    <property type="protein sequence ID" value="KAL1130164.1"/>
    <property type="molecule type" value="Genomic_DNA"/>
</dbReference>
<dbReference type="CDD" id="cd09274">
    <property type="entry name" value="RNase_HI_RT_Ty3"/>
    <property type="match status" value="1"/>
</dbReference>
<dbReference type="Gene3D" id="3.10.20.370">
    <property type="match status" value="1"/>
</dbReference>
<dbReference type="FunFam" id="3.10.20.370:FF:000001">
    <property type="entry name" value="Retrovirus-related Pol polyprotein from transposon 17.6-like protein"/>
    <property type="match status" value="1"/>
</dbReference>
<keyword evidence="4" id="KW-0255">Endonuclease</keyword>
<evidence type="ECO:0000256" key="6">
    <source>
        <dbReference type="ARBA" id="ARBA00022918"/>
    </source>
</evidence>
<dbReference type="PANTHER" id="PTHR37984">
    <property type="entry name" value="PROTEIN CBG26694"/>
    <property type="match status" value="1"/>
</dbReference>
<keyword evidence="5" id="KW-0378">Hydrolase</keyword>
<dbReference type="GO" id="GO:0016787">
    <property type="term" value="F:hydrolase activity"/>
    <property type="evidence" value="ECO:0007669"/>
    <property type="project" value="UniProtKB-KW"/>
</dbReference>
<dbReference type="InterPro" id="IPR043502">
    <property type="entry name" value="DNA/RNA_pol_sf"/>
</dbReference>
<dbReference type="Proteomes" id="UP001558652">
    <property type="component" value="Unassembled WGS sequence"/>
</dbReference>
<sequence>MTRYASISTRLVSRSLRTCRVSKDLPGTDLCFLLVGRLLVTTPYPVIQLYETGGSTLEAVPTAAEKAIRRLDEKAKVEERTAQVLDEVVVIIREEEEDFKEERKNDEGWTKEFKHEPRRQEYRPQREYRPFPDFRKKFTLTKDASQVTLGAVLAHGEGLDERPVAFASRKLSPAETRYSTIERELLAIIWAIKNSKSYLLGRQFSIKTNHKPLVWVDKMEGKSPRISRWKEVLASYDYDIVHTKGKDNVAADCLSRQVKVVEDVDADYAARYLREWRGEAESETESEDPSEFTTPSNRNRPIATEDTIINNKRQQCAWEIAYGAYAGLEAF</sequence>
<feature type="region of interest" description="Disordered" evidence="7">
    <location>
        <begin position="103"/>
        <end position="122"/>
    </location>
</feature>
<keyword evidence="3" id="KW-0540">Nuclease</keyword>
<evidence type="ECO:0000259" key="8">
    <source>
        <dbReference type="Pfam" id="PF17917"/>
    </source>
</evidence>
<keyword evidence="6" id="KW-0695">RNA-directed DNA polymerase</keyword>
<dbReference type="GO" id="GO:0004519">
    <property type="term" value="F:endonuclease activity"/>
    <property type="evidence" value="ECO:0007669"/>
    <property type="project" value="UniProtKB-KW"/>
</dbReference>
<keyword evidence="1" id="KW-0808">Transferase</keyword>
<feature type="region of interest" description="Disordered" evidence="7">
    <location>
        <begin position="279"/>
        <end position="305"/>
    </location>
</feature>
<dbReference type="InterPro" id="IPR050951">
    <property type="entry name" value="Retrovirus_Pol_polyprotein"/>
</dbReference>
<evidence type="ECO:0000256" key="4">
    <source>
        <dbReference type="ARBA" id="ARBA00022759"/>
    </source>
</evidence>
<evidence type="ECO:0000256" key="3">
    <source>
        <dbReference type="ARBA" id="ARBA00022722"/>
    </source>
</evidence>
<evidence type="ECO:0000256" key="7">
    <source>
        <dbReference type="SAM" id="MobiDB-lite"/>
    </source>
</evidence>
<organism evidence="9 10">
    <name type="scientific">Ranatra chinensis</name>
    <dbReference type="NCBI Taxonomy" id="642074"/>
    <lineage>
        <taxon>Eukaryota</taxon>
        <taxon>Metazoa</taxon>
        <taxon>Ecdysozoa</taxon>
        <taxon>Arthropoda</taxon>
        <taxon>Hexapoda</taxon>
        <taxon>Insecta</taxon>
        <taxon>Pterygota</taxon>
        <taxon>Neoptera</taxon>
        <taxon>Paraneoptera</taxon>
        <taxon>Hemiptera</taxon>
        <taxon>Heteroptera</taxon>
        <taxon>Panheteroptera</taxon>
        <taxon>Nepomorpha</taxon>
        <taxon>Nepidae</taxon>
        <taxon>Ranatrinae</taxon>
        <taxon>Ranatra</taxon>
    </lineage>
</organism>